<dbReference type="Proteomes" id="UP000182985">
    <property type="component" value="Unassembled WGS sequence"/>
</dbReference>
<proteinExistence type="predicted"/>
<dbReference type="EMBL" id="MOEC01000002">
    <property type="protein sequence ID" value="OIS94855.1"/>
    <property type="molecule type" value="Genomic_DNA"/>
</dbReference>
<dbReference type="InterPro" id="IPR011701">
    <property type="entry name" value="MFS"/>
</dbReference>
<feature type="transmembrane region" description="Helical" evidence="4">
    <location>
        <begin position="246"/>
        <end position="266"/>
    </location>
</feature>
<dbReference type="OrthoDB" id="7200137at2"/>
<feature type="transmembrane region" description="Helical" evidence="4">
    <location>
        <begin position="278"/>
        <end position="300"/>
    </location>
</feature>
<keyword evidence="2 4" id="KW-1133">Transmembrane helix</keyword>
<dbReference type="PANTHER" id="PTHR11360:SF308">
    <property type="entry name" value="BLL3089 PROTEIN"/>
    <property type="match status" value="1"/>
</dbReference>
<feature type="transmembrane region" description="Helical" evidence="4">
    <location>
        <begin position="77"/>
        <end position="96"/>
    </location>
</feature>
<dbReference type="NCBIfam" id="NF033733">
    <property type="entry name" value="MFS_ArsK"/>
    <property type="match status" value="1"/>
</dbReference>
<dbReference type="AlphaFoldDB" id="A0A1J6I2U2"/>
<feature type="transmembrane region" description="Helical" evidence="4">
    <location>
        <begin position="219"/>
        <end position="240"/>
    </location>
</feature>
<evidence type="ECO:0000256" key="2">
    <source>
        <dbReference type="ARBA" id="ARBA00022989"/>
    </source>
</evidence>
<feature type="transmembrane region" description="Helical" evidence="4">
    <location>
        <begin position="136"/>
        <end position="154"/>
    </location>
</feature>
<dbReference type="InterPro" id="IPR050327">
    <property type="entry name" value="Proton-linked_MCT"/>
</dbReference>
<dbReference type="InterPro" id="IPR036259">
    <property type="entry name" value="MFS_trans_sf"/>
</dbReference>
<feature type="transmembrane region" description="Helical" evidence="4">
    <location>
        <begin position="306"/>
        <end position="334"/>
    </location>
</feature>
<organism evidence="5 6">
    <name type="scientific">Brucella cytisi</name>
    <dbReference type="NCBI Taxonomy" id="407152"/>
    <lineage>
        <taxon>Bacteria</taxon>
        <taxon>Pseudomonadati</taxon>
        <taxon>Pseudomonadota</taxon>
        <taxon>Alphaproteobacteria</taxon>
        <taxon>Hyphomicrobiales</taxon>
        <taxon>Brucellaceae</taxon>
        <taxon>Brucella/Ochrobactrum group</taxon>
        <taxon>Brucella</taxon>
    </lineage>
</organism>
<accession>A0A1J6I2U2</accession>
<dbReference type="PANTHER" id="PTHR11360">
    <property type="entry name" value="MONOCARBOXYLATE TRANSPORTER"/>
    <property type="match status" value="1"/>
</dbReference>
<evidence type="ECO:0000313" key="6">
    <source>
        <dbReference type="Proteomes" id="UP000182985"/>
    </source>
</evidence>
<name>A0A1J6I2U2_9HYPH</name>
<dbReference type="GO" id="GO:0022857">
    <property type="term" value="F:transmembrane transporter activity"/>
    <property type="evidence" value="ECO:0007669"/>
    <property type="project" value="InterPro"/>
</dbReference>
<reference evidence="5 6" key="1">
    <citation type="submission" date="2016-10" db="EMBL/GenBank/DDBJ databases">
        <title>The Draft Genome Sequence of the Potato Rhizosphere Bacteria Ochrobactrum sp. IPA7.2.</title>
        <authorList>
            <person name="Gogoleva N.E."/>
            <person name="Khlopko Y.A."/>
            <person name="Burygin G.L."/>
            <person name="Plotnikov A.O."/>
        </authorList>
    </citation>
    <scope>NUCLEOTIDE SEQUENCE [LARGE SCALE GENOMIC DNA]</scope>
    <source>
        <strain evidence="5 6">IPA7.2</strain>
    </source>
</reference>
<keyword evidence="3 4" id="KW-0472">Membrane</keyword>
<feature type="transmembrane region" description="Helical" evidence="4">
    <location>
        <begin position="371"/>
        <end position="391"/>
    </location>
</feature>
<protein>
    <submittedName>
        <fullName evidence="5">MFS transporter</fullName>
    </submittedName>
</protein>
<feature type="transmembrane region" description="Helical" evidence="4">
    <location>
        <begin position="7"/>
        <end position="26"/>
    </location>
</feature>
<keyword evidence="6" id="KW-1185">Reference proteome</keyword>
<feature type="transmembrane region" description="Helical" evidence="4">
    <location>
        <begin position="102"/>
        <end position="124"/>
    </location>
</feature>
<dbReference type="SUPFAM" id="SSF103473">
    <property type="entry name" value="MFS general substrate transporter"/>
    <property type="match status" value="1"/>
</dbReference>
<evidence type="ECO:0000313" key="5">
    <source>
        <dbReference type="EMBL" id="OIS94855.1"/>
    </source>
</evidence>
<evidence type="ECO:0000256" key="3">
    <source>
        <dbReference type="ARBA" id="ARBA00023136"/>
    </source>
</evidence>
<evidence type="ECO:0000256" key="4">
    <source>
        <dbReference type="SAM" id="Phobius"/>
    </source>
</evidence>
<dbReference type="Gene3D" id="1.20.1250.20">
    <property type="entry name" value="MFS general substrate transporter like domains"/>
    <property type="match status" value="1"/>
</dbReference>
<sequence length="410" mass="42937">MSAERLPIAAIAGLGLTQNIGYGTLYYSFSILAPSMARDFYVSNEWIFGALSVALLAGGFLAPWLGKWIDRYGAGRMMTVGSILAAVSLILCSLSPNALMFAGALTIIEIAANLVQYGAAFALLVQLAPNVAQRSITYLTLIAGFASTIFWPITTTLQHWLTWQQTYLLFACLHLFLCVPVHLMLARSTAKSGRKRSTNGTVTTACSGDLPAHQRRRGFVLVLVAFSTQALVAAAILVHMVPMLSALGLAGSAAFIGAIFGPSQVASRLINMLGGKNLAPISLAVISASLMGLALIVLLFGAPSIIATMMFACLFGFGNGLFSIVSGTLPLSLFGSDGYGSMQGKIISARLIVSATAPLAMASSITNFGASWSLTILALTATLGVAILTGLKLFVDVSLQANVVGTKSRQ</sequence>
<feature type="transmembrane region" description="Helical" evidence="4">
    <location>
        <begin position="46"/>
        <end position="65"/>
    </location>
</feature>
<keyword evidence="1 4" id="KW-0812">Transmembrane</keyword>
<feature type="transmembrane region" description="Helical" evidence="4">
    <location>
        <begin position="166"/>
        <end position="186"/>
    </location>
</feature>
<evidence type="ECO:0000256" key="1">
    <source>
        <dbReference type="ARBA" id="ARBA00022692"/>
    </source>
</evidence>
<gene>
    <name evidence="5" type="ORF">BLA27_02305</name>
</gene>
<feature type="transmembrane region" description="Helical" evidence="4">
    <location>
        <begin position="346"/>
        <end position="365"/>
    </location>
</feature>
<dbReference type="Pfam" id="PF07690">
    <property type="entry name" value="MFS_1"/>
    <property type="match status" value="1"/>
</dbReference>
<comment type="caution">
    <text evidence="5">The sequence shown here is derived from an EMBL/GenBank/DDBJ whole genome shotgun (WGS) entry which is preliminary data.</text>
</comment>
<dbReference type="RefSeq" id="WP_071630252.1">
    <property type="nucleotide sequence ID" value="NZ_MOEC01000002.1"/>
</dbReference>